<keyword evidence="5 8" id="KW-0804">Transcription</keyword>
<comment type="caution">
    <text evidence="12">The sequence shown here is derived from an EMBL/GenBank/DDBJ whole genome shotgun (WGS) entry which is preliminary data.</text>
</comment>
<evidence type="ECO:0000313" key="13">
    <source>
        <dbReference type="Proteomes" id="UP000322454"/>
    </source>
</evidence>
<dbReference type="EMBL" id="SHMQ01000007">
    <property type="protein sequence ID" value="RZV39690.1"/>
    <property type="molecule type" value="Genomic_DNA"/>
</dbReference>
<dbReference type="NCBIfam" id="NF001264">
    <property type="entry name" value="PRK00226.1-5"/>
    <property type="match status" value="1"/>
</dbReference>
<dbReference type="InterPro" id="IPR036953">
    <property type="entry name" value="GreA/GreB_C_sf"/>
</dbReference>
<dbReference type="Gene3D" id="1.10.287.180">
    <property type="entry name" value="Transcription elongation factor, GreA/GreB, N-terminal domain"/>
    <property type="match status" value="1"/>
</dbReference>
<dbReference type="AlphaFoldDB" id="A0A520XEV2"/>
<dbReference type="FunFam" id="3.10.50.30:FF:000001">
    <property type="entry name" value="Transcription elongation factor GreA"/>
    <property type="match status" value="1"/>
</dbReference>
<dbReference type="GO" id="GO:0032784">
    <property type="term" value="P:regulation of DNA-templated transcription elongation"/>
    <property type="evidence" value="ECO:0007669"/>
    <property type="project" value="UniProtKB-UniRule"/>
</dbReference>
<dbReference type="Pfam" id="PF03449">
    <property type="entry name" value="GreA_GreB_N"/>
    <property type="match status" value="1"/>
</dbReference>
<evidence type="ECO:0000256" key="6">
    <source>
        <dbReference type="ARBA" id="ARBA00024916"/>
    </source>
</evidence>
<comment type="similarity">
    <text evidence="1 8 9">Belongs to the GreA/GreB family.</text>
</comment>
<dbReference type="InterPro" id="IPR028624">
    <property type="entry name" value="Tscrpt_elong_fac_GreA/B"/>
</dbReference>
<dbReference type="GO" id="GO:0003677">
    <property type="term" value="F:DNA binding"/>
    <property type="evidence" value="ECO:0007669"/>
    <property type="project" value="UniProtKB-UniRule"/>
</dbReference>
<comment type="function">
    <text evidence="6 8 9">Necessary for efficient RNA polymerase transcription elongation past template-encoded arresting sites. The arresting sites in DNA have the property of trapping a certain fraction of elongating RNA polymerases that pass through, resulting in locked ternary complexes. Cleavage of the nascent transcript by cleavage factors such as GreA or GreB allows the resumption of elongation from the new 3'terminus. GreA releases sequences of 2 to 3 nucleotides.</text>
</comment>
<dbReference type="InterPro" id="IPR006359">
    <property type="entry name" value="Tscrpt_elong_fac_GreA"/>
</dbReference>
<evidence type="ECO:0000259" key="11">
    <source>
        <dbReference type="Pfam" id="PF03449"/>
    </source>
</evidence>
<dbReference type="Gene3D" id="3.10.50.30">
    <property type="entry name" value="Transcription elongation factor, GreA/GreB, C-terminal domain"/>
    <property type="match status" value="1"/>
</dbReference>
<accession>A0A520XEV2</accession>
<dbReference type="NCBIfam" id="TIGR01462">
    <property type="entry name" value="greA"/>
    <property type="match status" value="1"/>
</dbReference>
<dbReference type="PROSITE" id="PS00830">
    <property type="entry name" value="GREAB_2"/>
    <property type="match status" value="1"/>
</dbReference>
<feature type="domain" description="Transcription elongation factor GreA/GreB N-terminal" evidence="11">
    <location>
        <begin position="9"/>
        <end position="78"/>
    </location>
</feature>
<dbReference type="InterPro" id="IPR023459">
    <property type="entry name" value="Tscrpt_elong_fac_GreA/B_fam"/>
</dbReference>
<evidence type="ECO:0000259" key="10">
    <source>
        <dbReference type="Pfam" id="PF01272"/>
    </source>
</evidence>
<keyword evidence="12" id="KW-0251">Elongation factor</keyword>
<evidence type="ECO:0000256" key="7">
    <source>
        <dbReference type="ARBA" id="ARBA00030776"/>
    </source>
</evidence>
<sequence>MATNEKAFYITKEGHENLVKELKRLKSVERPANIKAIEEARAHGDLSENAEYQYAKDKQGFINGKIMEIEDQIARAQIIDVSKICEEKIVFGATVTLLDLNTDKEVSYKIVGDAESNIKEGKISISSPIAKALIGKCIGDEAKINVPNGVKEFEIIDIKYI</sequence>
<dbReference type="InterPro" id="IPR022691">
    <property type="entry name" value="Tscrpt_elong_fac_GreA/B_N"/>
</dbReference>
<dbReference type="HAMAP" id="MF_00105">
    <property type="entry name" value="GreA_GreB"/>
    <property type="match status" value="1"/>
</dbReference>
<dbReference type="FunFam" id="1.10.287.180:FF:000001">
    <property type="entry name" value="Transcription elongation factor GreA"/>
    <property type="match status" value="1"/>
</dbReference>
<dbReference type="InterPro" id="IPR018151">
    <property type="entry name" value="TF_GreA/GreB_CS"/>
</dbReference>
<organism evidence="12 13">
    <name type="scientific">Candidatus Acidulodesulfobacterium acidiphilum</name>
    <dbReference type="NCBI Taxonomy" id="2597224"/>
    <lineage>
        <taxon>Bacteria</taxon>
        <taxon>Deltaproteobacteria</taxon>
        <taxon>Candidatus Acidulodesulfobacterales</taxon>
        <taxon>Candidatus Acidulodesulfobacterium</taxon>
    </lineage>
</organism>
<dbReference type="InterPro" id="IPR001437">
    <property type="entry name" value="Tscrpt_elong_fac_GreA/B_C"/>
</dbReference>
<dbReference type="InterPro" id="IPR036805">
    <property type="entry name" value="Tscrpt_elong_fac_GreA/B_N_sf"/>
</dbReference>
<proteinExistence type="inferred from homology"/>
<keyword evidence="3 8" id="KW-0805">Transcription regulation</keyword>
<feature type="domain" description="Transcription elongation factor GreA/GreB C-terminal" evidence="10">
    <location>
        <begin position="87"/>
        <end position="160"/>
    </location>
</feature>
<dbReference type="SUPFAM" id="SSF46557">
    <property type="entry name" value="GreA transcript cleavage protein, N-terminal domain"/>
    <property type="match status" value="1"/>
</dbReference>
<name>A0A520XEV2_9DELT</name>
<evidence type="ECO:0000256" key="2">
    <source>
        <dbReference type="ARBA" id="ARBA00013729"/>
    </source>
</evidence>
<keyword evidence="12" id="KW-0648">Protein biosynthesis</keyword>
<evidence type="ECO:0000256" key="4">
    <source>
        <dbReference type="ARBA" id="ARBA00023125"/>
    </source>
</evidence>
<evidence type="ECO:0000313" key="12">
    <source>
        <dbReference type="EMBL" id="RZV39690.1"/>
    </source>
</evidence>
<dbReference type="PIRSF" id="PIRSF006092">
    <property type="entry name" value="GreA_GreB"/>
    <property type="match status" value="1"/>
</dbReference>
<dbReference type="NCBIfam" id="NF001261">
    <property type="entry name" value="PRK00226.1-2"/>
    <property type="match status" value="1"/>
</dbReference>
<keyword evidence="4 8" id="KW-0238">DNA-binding</keyword>
<dbReference type="GO" id="GO:0070063">
    <property type="term" value="F:RNA polymerase binding"/>
    <property type="evidence" value="ECO:0007669"/>
    <property type="project" value="InterPro"/>
</dbReference>
<evidence type="ECO:0000256" key="5">
    <source>
        <dbReference type="ARBA" id="ARBA00023163"/>
    </source>
</evidence>
<evidence type="ECO:0000256" key="8">
    <source>
        <dbReference type="HAMAP-Rule" id="MF_00105"/>
    </source>
</evidence>
<dbReference type="PROSITE" id="PS00829">
    <property type="entry name" value="GREAB_1"/>
    <property type="match status" value="1"/>
</dbReference>
<dbReference type="PANTHER" id="PTHR30437">
    <property type="entry name" value="TRANSCRIPTION ELONGATION FACTOR GREA"/>
    <property type="match status" value="1"/>
</dbReference>
<dbReference type="Pfam" id="PF01272">
    <property type="entry name" value="GreA_GreB"/>
    <property type="match status" value="1"/>
</dbReference>
<evidence type="ECO:0000256" key="1">
    <source>
        <dbReference type="ARBA" id="ARBA00008213"/>
    </source>
</evidence>
<dbReference type="PANTHER" id="PTHR30437:SF4">
    <property type="entry name" value="TRANSCRIPTION ELONGATION FACTOR GREA"/>
    <property type="match status" value="1"/>
</dbReference>
<dbReference type="Proteomes" id="UP000322454">
    <property type="component" value="Unassembled WGS sequence"/>
</dbReference>
<evidence type="ECO:0000256" key="3">
    <source>
        <dbReference type="ARBA" id="ARBA00023015"/>
    </source>
</evidence>
<protein>
    <recommendedName>
        <fullName evidence="2 8">Transcription elongation factor GreA</fullName>
    </recommendedName>
    <alternativeName>
        <fullName evidence="7 8">Transcript cleavage factor GreA</fullName>
    </alternativeName>
</protein>
<dbReference type="SUPFAM" id="SSF54534">
    <property type="entry name" value="FKBP-like"/>
    <property type="match status" value="1"/>
</dbReference>
<dbReference type="NCBIfam" id="NF001263">
    <property type="entry name" value="PRK00226.1-4"/>
    <property type="match status" value="1"/>
</dbReference>
<gene>
    <name evidence="8 12" type="primary">greA</name>
    <name evidence="12" type="ORF">EVJ48_04050</name>
</gene>
<reference evidence="12 13" key="1">
    <citation type="submission" date="2019-01" db="EMBL/GenBank/DDBJ databases">
        <title>Insights into ecological role of a new deltaproteobacterial order Candidatus Sinidesulfobacterales (Sva0485) by metagenomics and metatranscriptomics.</title>
        <authorList>
            <person name="Tan S."/>
            <person name="Liu J."/>
            <person name="Fang Y."/>
            <person name="Hedlund B."/>
            <person name="Lian Z.-H."/>
            <person name="Huang L.-Y."/>
            <person name="Li J.-T."/>
            <person name="Huang L.-N."/>
            <person name="Li W.-J."/>
            <person name="Jiang H.-C."/>
            <person name="Dong H.-L."/>
            <person name="Shu W.-S."/>
        </authorList>
    </citation>
    <scope>NUCLEOTIDE SEQUENCE [LARGE SCALE GENOMIC DNA]</scope>
    <source>
        <strain evidence="12">AP4</strain>
    </source>
</reference>
<evidence type="ECO:0000256" key="9">
    <source>
        <dbReference type="RuleBase" id="RU000556"/>
    </source>
</evidence>
<dbReference type="GO" id="GO:0003746">
    <property type="term" value="F:translation elongation factor activity"/>
    <property type="evidence" value="ECO:0007669"/>
    <property type="project" value="UniProtKB-KW"/>
</dbReference>
<dbReference type="GO" id="GO:0006354">
    <property type="term" value="P:DNA-templated transcription elongation"/>
    <property type="evidence" value="ECO:0007669"/>
    <property type="project" value="TreeGrafter"/>
</dbReference>